<dbReference type="KEGG" id="spzr:G5C33_16945"/>
<evidence type="ECO:0000313" key="3">
    <source>
        <dbReference type="Proteomes" id="UP000501568"/>
    </source>
</evidence>
<proteinExistence type="predicted"/>
<evidence type="ECO:0000313" key="2">
    <source>
        <dbReference type="EMBL" id="QIG81301.1"/>
    </source>
</evidence>
<name>A0A6G6Y8X8_9SPHN</name>
<dbReference type="AlphaFoldDB" id="A0A6G6Y8X8"/>
<reference evidence="2 3" key="1">
    <citation type="submission" date="2020-02" db="EMBL/GenBank/DDBJ databases">
        <authorList>
            <person name="Zheng R.K."/>
            <person name="Sun C.M."/>
        </authorList>
    </citation>
    <scope>NUCLEOTIDE SEQUENCE [LARGE SCALE GENOMIC DNA]</scope>
    <source>
        <strain evidence="3">zrk23</strain>
    </source>
</reference>
<dbReference type="SMART" id="SM00460">
    <property type="entry name" value="TGc"/>
    <property type="match status" value="1"/>
</dbReference>
<dbReference type="InterPro" id="IPR013589">
    <property type="entry name" value="Bac_transglu_N"/>
</dbReference>
<dbReference type="EMBL" id="CP049109">
    <property type="protein sequence ID" value="QIG81301.1"/>
    <property type="molecule type" value="Genomic_DNA"/>
</dbReference>
<dbReference type="PANTHER" id="PTHR33490:SF6">
    <property type="entry name" value="SLL1049 PROTEIN"/>
    <property type="match status" value="1"/>
</dbReference>
<dbReference type="Proteomes" id="UP000501568">
    <property type="component" value="Chromosome"/>
</dbReference>
<accession>A0A6G6Y8X8</accession>
<evidence type="ECO:0000259" key="1">
    <source>
        <dbReference type="SMART" id="SM00460"/>
    </source>
</evidence>
<dbReference type="Gene3D" id="3.10.620.30">
    <property type="match status" value="1"/>
</dbReference>
<dbReference type="InterPro" id="IPR002931">
    <property type="entry name" value="Transglutaminase-like"/>
</dbReference>
<dbReference type="RefSeq" id="WP_165328227.1">
    <property type="nucleotide sequence ID" value="NZ_CP049109.1"/>
</dbReference>
<dbReference type="SUPFAM" id="SSF54001">
    <property type="entry name" value="Cysteine proteinases"/>
    <property type="match status" value="1"/>
</dbReference>
<feature type="domain" description="Transglutaminase-like" evidence="1">
    <location>
        <begin position="159"/>
        <end position="221"/>
    </location>
</feature>
<dbReference type="Pfam" id="PF01841">
    <property type="entry name" value="Transglut_core"/>
    <property type="match status" value="1"/>
</dbReference>
<sequence length="269" mass="29413">MRIAVDHRTLYRFTEPQARIIQMLRMRPCDTRTQTVVDWRIDVDCDARLRRSEDGFGNEVTMLYAEGPLDSIELRVTGEVLTLESNGVVADAPEPLPPMLFLRETPRTAPGEMLTKFATEAVSGIEDPLERLHRLNTALHARFKVAPVAPDHGETVADSFLKKQLTARDRAQIFVAAARCCGAPARYVSGYRQTEEASLAPDAWAEAHVPDLGWVAFDPESGACADESYIRVAVALDATGAAPISGQRVGAGEEALDVDVQVEQLGVEG</sequence>
<gene>
    <name evidence="2" type="ORF">G5C33_16945</name>
</gene>
<organism evidence="2 3">
    <name type="scientific">Stakelama tenebrarum</name>
    <dbReference type="NCBI Taxonomy" id="2711215"/>
    <lineage>
        <taxon>Bacteria</taxon>
        <taxon>Pseudomonadati</taxon>
        <taxon>Pseudomonadota</taxon>
        <taxon>Alphaproteobacteria</taxon>
        <taxon>Sphingomonadales</taxon>
        <taxon>Sphingomonadaceae</taxon>
        <taxon>Stakelama</taxon>
    </lineage>
</organism>
<protein>
    <submittedName>
        <fullName evidence="2">Transglutaminase family protein</fullName>
    </submittedName>
</protein>
<dbReference type="PANTHER" id="PTHR33490">
    <property type="entry name" value="BLR5614 PROTEIN-RELATED"/>
    <property type="match status" value="1"/>
</dbReference>
<dbReference type="InterPro" id="IPR038765">
    <property type="entry name" value="Papain-like_cys_pep_sf"/>
</dbReference>
<dbReference type="Pfam" id="PF08379">
    <property type="entry name" value="Bact_transglu_N"/>
    <property type="match status" value="1"/>
</dbReference>
<keyword evidence="3" id="KW-1185">Reference proteome</keyword>